<proteinExistence type="predicted"/>
<accession>A0ABU9UBS5</accession>
<keyword evidence="3" id="KW-1185">Reference proteome</keyword>
<organism evidence="2 3">
    <name type="scientific">Rarispira pelagica</name>
    <dbReference type="NCBI Taxonomy" id="3141764"/>
    <lineage>
        <taxon>Bacteria</taxon>
        <taxon>Pseudomonadati</taxon>
        <taxon>Spirochaetota</taxon>
        <taxon>Spirochaetia</taxon>
        <taxon>Winmispirales</taxon>
        <taxon>Winmispiraceae</taxon>
        <taxon>Rarispira</taxon>
    </lineage>
</organism>
<evidence type="ECO:0000313" key="2">
    <source>
        <dbReference type="EMBL" id="MEM5947627.1"/>
    </source>
</evidence>
<dbReference type="Proteomes" id="UP001466331">
    <property type="component" value="Unassembled WGS sequence"/>
</dbReference>
<feature type="transmembrane region" description="Helical" evidence="1">
    <location>
        <begin position="12"/>
        <end position="31"/>
    </location>
</feature>
<dbReference type="RefSeq" id="WP_420069070.1">
    <property type="nucleotide sequence ID" value="NZ_JBCHKQ010000001.1"/>
</dbReference>
<evidence type="ECO:0000256" key="1">
    <source>
        <dbReference type="SAM" id="Phobius"/>
    </source>
</evidence>
<evidence type="ECO:0008006" key="4">
    <source>
        <dbReference type="Google" id="ProtNLM"/>
    </source>
</evidence>
<gene>
    <name evidence="2" type="ORF">WKV44_03620</name>
</gene>
<dbReference type="EMBL" id="JBCHKQ010000001">
    <property type="protein sequence ID" value="MEM5947627.1"/>
    <property type="molecule type" value="Genomic_DNA"/>
</dbReference>
<keyword evidence="1" id="KW-1133">Transmembrane helix</keyword>
<reference evidence="2 3" key="1">
    <citation type="submission" date="2024-03" db="EMBL/GenBank/DDBJ databases">
        <title>Ignisphaera cupida sp. nov., a hyperthermophilic hydrolytic archaeon from a hot spring of Kamchatka, and proposal of Ignisphaeraceae fam. nov.</title>
        <authorList>
            <person name="Podosokorskaya O.A."/>
            <person name="Elcheninov A.G."/>
            <person name="Maltseva A.I."/>
            <person name="Zayulina K.S."/>
            <person name="Novikov A."/>
            <person name="Merkel A.Y."/>
        </authorList>
    </citation>
    <scope>NUCLEOTIDE SEQUENCE [LARGE SCALE GENOMIC DNA]</scope>
    <source>
        <strain evidence="2 3">38H-sp</strain>
    </source>
</reference>
<keyword evidence="1" id="KW-0812">Transmembrane</keyword>
<keyword evidence="1" id="KW-0472">Membrane</keyword>
<protein>
    <recommendedName>
        <fullName evidence="4">DUF1254 domain-containing protein</fullName>
    </recommendedName>
</protein>
<name>A0ABU9UBS5_9SPIR</name>
<evidence type="ECO:0000313" key="3">
    <source>
        <dbReference type="Proteomes" id="UP001466331"/>
    </source>
</evidence>
<comment type="caution">
    <text evidence="2">The sequence shown here is derived from an EMBL/GenBank/DDBJ whole genome shotgun (WGS) entry which is preliminary data.</text>
</comment>
<sequence>MKKTEKNLDLALIVLFFLAALALMLSAFWILNPYFASDDSDAKAFDKFSVSYMPGTGEMLDRHIRLYLSDSSAYRYVAAVSMRWNGILKAFFAYSDSGTLVSVFIPHNGFVASENLFPSDIAAYIEGKEDKNDVYISALFLSRARTLDMRIKKLLTDKGYLR</sequence>